<dbReference type="EMBL" id="LXFE01000132">
    <property type="protein sequence ID" value="OLL26949.1"/>
    <property type="molecule type" value="Genomic_DNA"/>
</dbReference>
<accession>A0A1U7LWE6</accession>
<evidence type="ECO:0000313" key="3">
    <source>
        <dbReference type="Proteomes" id="UP000186594"/>
    </source>
</evidence>
<protein>
    <submittedName>
        <fullName evidence="2">Uncharacterized protein</fullName>
    </submittedName>
</protein>
<organism evidence="2 3">
    <name type="scientific">Neolecta irregularis (strain DAH-3)</name>
    <dbReference type="NCBI Taxonomy" id="1198029"/>
    <lineage>
        <taxon>Eukaryota</taxon>
        <taxon>Fungi</taxon>
        <taxon>Dikarya</taxon>
        <taxon>Ascomycota</taxon>
        <taxon>Taphrinomycotina</taxon>
        <taxon>Neolectales</taxon>
        <taxon>Neolectaceae</taxon>
        <taxon>Neolecta</taxon>
    </lineage>
</organism>
<proteinExistence type="predicted"/>
<feature type="region of interest" description="Disordered" evidence="1">
    <location>
        <begin position="1"/>
        <end position="27"/>
    </location>
</feature>
<sequence length="107" mass="12042">MPSIMAPNRARSCLRKEARNKKKAKLCNPQLRRASSGVFFGKVNSKKKMNKIARNRDYTIQRLKESGVTVDEVMGSAGPIPVPDMLNYRRKFCKIIGFGQKGQKSAL</sequence>
<comment type="caution">
    <text evidence="2">The sequence shown here is derived from an EMBL/GenBank/DDBJ whole genome shotgun (WGS) entry which is preliminary data.</text>
</comment>
<reference evidence="2 3" key="1">
    <citation type="submission" date="2016-04" db="EMBL/GenBank/DDBJ databases">
        <title>Evolutionary innovation and constraint leading to complex multicellularity in the Ascomycota.</title>
        <authorList>
            <person name="Cisse O."/>
            <person name="Nguyen A."/>
            <person name="Hewitt D.A."/>
            <person name="Jedd G."/>
            <person name="Stajich J.E."/>
        </authorList>
    </citation>
    <scope>NUCLEOTIDE SEQUENCE [LARGE SCALE GENOMIC DNA]</scope>
    <source>
        <strain evidence="2 3">DAH-3</strain>
    </source>
</reference>
<dbReference type="OrthoDB" id="5292553at2759"/>
<evidence type="ECO:0000256" key="1">
    <source>
        <dbReference type="SAM" id="MobiDB-lite"/>
    </source>
</evidence>
<evidence type="ECO:0000313" key="2">
    <source>
        <dbReference type="EMBL" id="OLL26949.1"/>
    </source>
</evidence>
<name>A0A1U7LWE6_NEOID</name>
<dbReference type="Proteomes" id="UP000186594">
    <property type="component" value="Unassembled WGS sequence"/>
</dbReference>
<gene>
    <name evidence="2" type="ORF">NEOLI_000740</name>
</gene>
<dbReference type="AlphaFoldDB" id="A0A1U7LWE6"/>
<keyword evidence="3" id="KW-1185">Reference proteome</keyword>